<sequence length="416" mass="45301">MGSALEWLYTQQRFNKPGLERIRELLARLDHPERAYRCVLVGGTNGKGSTTLALAEILRAAGHRVGRYISPHVVRFHERMEVNGGEISEGELEALLSELRPLAEGIGASFFETATTAALLHFKRAGVEWAVLEVGLGGRFDATNAVEPELSIVTNIGLDHTEILGPTLGQIALEKAGIFRPGKLALSGAQGEGLETLRQKAAQLGSKLRVLGEDFWLREVQPLPEGLVFTLEDQTLHRFSTPLLGVHQARNLALAIEAARALEVPWEAIAQGLAGLQHPGRLERVKATPFGDLLLDGAHNPDGAVALRQALEDHFPHMELSLVLALSQDKDAASMAAALDLQRYSKVVLTRYHSPRSRPPAELLPYFPGALTAEPPAEALRLAQRIEGITVVAGSLYLVGEVKRLLLGLPPEERWQ</sequence>
<feature type="domain" description="Mur ligase central" evidence="13">
    <location>
        <begin position="41"/>
        <end position="258"/>
    </location>
</feature>
<dbReference type="SUPFAM" id="SSF53623">
    <property type="entry name" value="MurD-like peptide ligases, catalytic domain"/>
    <property type="match status" value="1"/>
</dbReference>
<keyword evidence="8" id="KW-0460">Magnesium</keyword>
<comment type="cofactor">
    <cofactor evidence="1">
        <name>Mg(2+)</name>
        <dbReference type="ChEBI" id="CHEBI:18420"/>
    </cofactor>
</comment>
<evidence type="ECO:0000256" key="1">
    <source>
        <dbReference type="ARBA" id="ARBA00001946"/>
    </source>
</evidence>
<dbReference type="InterPro" id="IPR036565">
    <property type="entry name" value="Mur-like_cat_sf"/>
</dbReference>
<dbReference type="PANTHER" id="PTHR11136:SF0">
    <property type="entry name" value="DIHYDROFOLATE SYNTHETASE-RELATED"/>
    <property type="match status" value="1"/>
</dbReference>
<dbReference type="EC" id="6.3.2.17" evidence="3"/>
<evidence type="ECO:0000256" key="11">
    <source>
        <dbReference type="PIRNR" id="PIRNR001563"/>
    </source>
</evidence>
<evidence type="ECO:0000256" key="2">
    <source>
        <dbReference type="ARBA" id="ARBA00008276"/>
    </source>
</evidence>
<protein>
    <recommendedName>
        <fullName evidence="3">tetrahydrofolate synthase</fullName>
        <ecNumber evidence="3">6.3.2.17</ecNumber>
    </recommendedName>
    <alternativeName>
        <fullName evidence="9">Tetrahydrofolylpolyglutamate synthase</fullName>
    </alternativeName>
</protein>
<evidence type="ECO:0000256" key="10">
    <source>
        <dbReference type="ARBA" id="ARBA00047493"/>
    </source>
</evidence>
<dbReference type="InterPro" id="IPR001645">
    <property type="entry name" value="Folylpolyglutamate_synth"/>
</dbReference>
<dbReference type="GO" id="GO:0008841">
    <property type="term" value="F:dihydrofolate synthase activity"/>
    <property type="evidence" value="ECO:0007669"/>
    <property type="project" value="TreeGrafter"/>
</dbReference>
<feature type="domain" description="Mur ligase C-terminal" evidence="12">
    <location>
        <begin position="280"/>
        <end position="367"/>
    </location>
</feature>
<dbReference type="AlphaFoldDB" id="A0A399F8X0"/>
<keyword evidence="6 11" id="KW-0547">Nucleotide-binding</keyword>
<comment type="similarity">
    <text evidence="2 11">Belongs to the folylpolyglutamate synthase family.</text>
</comment>
<dbReference type="InterPro" id="IPR013221">
    <property type="entry name" value="Mur_ligase_cen"/>
</dbReference>
<dbReference type="Gene3D" id="3.40.1190.10">
    <property type="entry name" value="Mur-like, catalytic domain"/>
    <property type="match status" value="1"/>
</dbReference>
<dbReference type="GO" id="GO:0005524">
    <property type="term" value="F:ATP binding"/>
    <property type="evidence" value="ECO:0007669"/>
    <property type="project" value="UniProtKB-KW"/>
</dbReference>
<organism evidence="14 15">
    <name type="scientific">Meiothermus granaticius NBRC 107808</name>
    <dbReference type="NCBI Taxonomy" id="1227551"/>
    <lineage>
        <taxon>Bacteria</taxon>
        <taxon>Thermotogati</taxon>
        <taxon>Deinococcota</taxon>
        <taxon>Deinococci</taxon>
        <taxon>Thermales</taxon>
        <taxon>Thermaceae</taxon>
        <taxon>Meiothermus</taxon>
    </lineage>
</organism>
<proteinExistence type="inferred from homology"/>
<evidence type="ECO:0000313" key="14">
    <source>
        <dbReference type="EMBL" id="RIH91352.1"/>
    </source>
</evidence>
<keyword evidence="5" id="KW-0479">Metal-binding</keyword>
<evidence type="ECO:0000256" key="8">
    <source>
        <dbReference type="ARBA" id="ARBA00022842"/>
    </source>
</evidence>
<gene>
    <name evidence="14" type="primary">fpgS_2</name>
    <name evidence="14" type="ORF">Mgrana_02750</name>
</gene>
<reference evidence="14 15" key="1">
    <citation type="submission" date="2018-08" db="EMBL/GenBank/DDBJ databases">
        <title>Meiothermus granaticius genome AF-68 sequencing project.</title>
        <authorList>
            <person name="Da Costa M.S."/>
            <person name="Albuquerque L."/>
            <person name="Raposo P."/>
            <person name="Froufe H.J.C."/>
            <person name="Barroso C.S."/>
            <person name="Egas C."/>
        </authorList>
    </citation>
    <scope>NUCLEOTIDE SEQUENCE [LARGE SCALE GENOMIC DNA]</scope>
    <source>
        <strain evidence="14 15">AF-68</strain>
    </source>
</reference>
<dbReference type="EMBL" id="QWLB01000046">
    <property type="protein sequence ID" value="RIH91352.1"/>
    <property type="molecule type" value="Genomic_DNA"/>
</dbReference>
<dbReference type="RefSeq" id="WP_119358210.1">
    <property type="nucleotide sequence ID" value="NZ_BJXM01000016.1"/>
</dbReference>
<dbReference type="Pfam" id="PF08245">
    <property type="entry name" value="Mur_ligase_M"/>
    <property type="match status" value="1"/>
</dbReference>
<dbReference type="FunFam" id="3.40.1190.10:FF:000011">
    <property type="entry name" value="Folylpolyglutamate synthase/dihydrofolate synthase"/>
    <property type="match status" value="1"/>
</dbReference>
<dbReference type="OrthoDB" id="9809356at2"/>
<dbReference type="Gene3D" id="3.90.190.20">
    <property type="entry name" value="Mur ligase, C-terminal domain"/>
    <property type="match status" value="1"/>
</dbReference>
<comment type="catalytic activity">
    <reaction evidence="10">
        <text>(6S)-5,6,7,8-tetrahydrofolyl-(gamma-L-Glu)(n) + L-glutamate + ATP = (6S)-5,6,7,8-tetrahydrofolyl-(gamma-L-Glu)(n+1) + ADP + phosphate + H(+)</text>
        <dbReference type="Rhea" id="RHEA:10580"/>
        <dbReference type="Rhea" id="RHEA-COMP:14738"/>
        <dbReference type="Rhea" id="RHEA-COMP:14740"/>
        <dbReference type="ChEBI" id="CHEBI:15378"/>
        <dbReference type="ChEBI" id="CHEBI:29985"/>
        <dbReference type="ChEBI" id="CHEBI:30616"/>
        <dbReference type="ChEBI" id="CHEBI:43474"/>
        <dbReference type="ChEBI" id="CHEBI:141005"/>
        <dbReference type="ChEBI" id="CHEBI:456216"/>
        <dbReference type="EC" id="6.3.2.17"/>
    </reaction>
</comment>
<dbReference type="PANTHER" id="PTHR11136">
    <property type="entry name" value="FOLYLPOLYGLUTAMATE SYNTHASE-RELATED"/>
    <property type="match status" value="1"/>
</dbReference>
<evidence type="ECO:0000256" key="9">
    <source>
        <dbReference type="ARBA" id="ARBA00030592"/>
    </source>
</evidence>
<evidence type="ECO:0000256" key="6">
    <source>
        <dbReference type="ARBA" id="ARBA00022741"/>
    </source>
</evidence>
<evidence type="ECO:0000259" key="12">
    <source>
        <dbReference type="Pfam" id="PF02875"/>
    </source>
</evidence>
<dbReference type="InterPro" id="IPR004101">
    <property type="entry name" value="Mur_ligase_C"/>
</dbReference>
<evidence type="ECO:0000256" key="3">
    <source>
        <dbReference type="ARBA" id="ARBA00013025"/>
    </source>
</evidence>
<dbReference type="Pfam" id="PF02875">
    <property type="entry name" value="Mur_ligase_C"/>
    <property type="match status" value="1"/>
</dbReference>
<comment type="caution">
    <text evidence="14">The sequence shown here is derived from an EMBL/GenBank/DDBJ whole genome shotgun (WGS) entry which is preliminary data.</text>
</comment>
<evidence type="ECO:0000256" key="7">
    <source>
        <dbReference type="ARBA" id="ARBA00022840"/>
    </source>
</evidence>
<name>A0A399F8X0_9DEIN</name>
<dbReference type="InterPro" id="IPR036615">
    <property type="entry name" value="Mur_ligase_C_dom_sf"/>
</dbReference>
<dbReference type="NCBIfam" id="TIGR01499">
    <property type="entry name" value="folC"/>
    <property type="match status" value="1"/>
</dbReference>
<keyword evidence="7 11" id="KW-0067">ATP-binding</keyword>
<evidence type="ECO:0000259" key="13">
    <source>
        <dbReference type="Pfam" id="PF08245"/>
    </source>
</evidence>
<dbReference type="GO" id="GO:0004326">
    <property type="term" value="F:tetrahydrofolylpolyglutamate synthase activity"/>
    <property type="evidence" value="ECO:0007669"/>
    <property type="project" value="UniProtKB-EC"/>
</dbReference>
<dbReference type="GO" id="GO:0005737">
    <property type="term" value="C:cytoplasm"/>
    <property type="evidence" value="ECO:0007669"/>
    <property type="project" value="TreeGrafter"/>
</dbReference>
<evidence type="ECO:0000313" key="15">
    <source>
        <dbReference type="Proteomes" id="UP000266178"/>
    </source>
</evidence>
<dbReference type="SUPFAM" id="SSF53244">
    <property type="entry name" value="MurD-like peptide ligases, peptide-binding domain"/>
    <property type="match status" value="1"/>
</dbReference>
<dbReference type="GO" id="GO:0046872">
    <property type="term" value="F:metal ion binding"/>
    <property type="evidence" value="ECO:0007669"/>
    <property type="project" value="UniProtKB-KW"/>
</dbReference>
<dbReference type="Proteomes" id="UP000266178">
    <property type="component" value="Unassembled WGS sequence"/>
</dbReference>
<evidence type="ECO:0000256" key="4">
    <source>
        <dbReference type="ARBA" id="ARBA00022598"/>
    </source>
</evidence>
<evidence type="ECO:0000256" key="5">
    <source>
        <dbReference type="ARBA" id="ARBA00022723"/>
    </source>
</evidence>
<keyword evidence="4 11" id="KW-0436">Ligase</keyword>
<keyword evidence="15" id="KW-1185">Reference proteome</keyword>
<dbReference type="PIRSF" id="PIRSF001563">
    <property type="entry name" value="Folylpolyglu_synth"/>
    <property type="match status" value="1"/>
</dbReference>
<accession>A0A399F8X0</accession>